<dbReference type="InterPro" id="IPR003343">
    <property type="entry name" value="Big_2"/>
</dbReference>
<sequence length="673" mass="67803">MRFTPRHVAYAISMIVFAACSDSATSPAPRPTPPPPPPPPPPVASIASLSLTPDSANVFTGRTRELVVVARDSVGNVLNGRVISWTTAAPEIAGVNAVGVATGVAPGRAVITASAEGKSAQAAVIVQPVPAATVVITPDSTHVLLGATVTLTAQVKDDLGATLSDRVVRWSSTAPAIVSIDSVTGVAKGLQGGSALVTATSEGKSRSARVVVNVPVAFVSVNTALDTLEAWDALPLVAVLRDANQQLLTGRVVRWSVSNPAVARVDSVTGVLTGLDRGTVTVTATSEGKNGSASRVIVIKYRSLVAGTQHSCDIASGGIVWCWGQNGNEGRIGAAQLGADVISSSPVRVPNTGPDGIRVRKLASFGRHTCALDVNSKAWCWGGNGWGALGVSTIAQSATPVAVAGGLAFTDIAVGSEHSCALTGAGAMYCWGHNDWRQFAMNAPAMSEAPVAVAPTMQFASLTVGATFTCGITTGAQAYCWGYNGWGNLGDAKSISYGNTFSAVPSLVAGGRSWAQVGAGQIHSCGLTTAGQGFCWGNNGGKLGNGGTAESSNPSPLSGVPALKSLAIGANHSCALSTVSEVWCWGMNGNGQVGQAASVAVIRPARVAGLTAAEVAASGIATGFGSHTCAVTADRLTVKCWGRNDTGQLGNGATAAGTDATATPVTVIGQKPL</sequence>
<evidence type="ECO:0000256" key="3">
    <source>
        <dbReference type="SAM" id="MobiDB-lite"/>
    </source>
</evidence>
<dbReference type="InterPro" id="IPR051553">
    <property type="entry name" value="Ran_GTPase-activating"/>
</dbReference>
<keyword evidence="2" id="KW-0677">Repeat</keyword>
<dbReference type="InterPro" id="IPR009091">
    <property type="entry name" value="RCC1/BLIP-II"/>
</dbReference>
<dbReference type="Pfam" id="PF25390">
    <property type="entry name" value="WD40_RLD"/>
    <property type="match status" value="1"/>
</dbReference>
<dbReference type="PROSITE" id="PS51257">
    <property type="entry name" value="PROKAR_LIPOPROTEIN"/>
    <property type="match status" value="1"/>
</dbReference>
<dbReference type="InterPro" id="IPR008964">
    <property type="entry name" value="Invasin/intimin_cell_adhesion"/>
</dbReference>
<dbReference type="AlphaFoldDB" id="A0A6M4IUS4"/>
<keyword evidence="4" id="KW-0732">Signal</keyword>
<evidence type="ECO:0000259" key="5">
    <source>
        <dbReference type="SMART" id="SM00635"/>
    </source>
</evidence>
<dbReference type="SMART" id="SM00635">
    <property type="entry name" value="BID_2"/>
    <property type="match status" value="3"/>
</dbReference>
<evidence type="ECO:0000256" key="4">
    <source>
        <dbReference type="SAM" id="SignalP"/>
    </source>
</evidence>
<feature type="domain" description="BIG2" evidence="5">
    <location>
        <begin position="215"/>
        <end position="296"/>
    </location>
</feature>
<feature type="region of interest" description="Disordered" evidence="3">
    <location>
        <begin position="23"/>
        <end position="43"/>
    </location>
</feature>
<dbReference type="Gene3D" id="2.60.40.1080">
    <property type="match status" value="2"/>
</dbReference>
<dbReference type="Proteomes" id="UP000500938">
    <property type="component" value="Chromosome"/>
</dbReference>
<feature type="domain" description="BIG2" evidence="5">
    <location>
        <begin position="45"/>
        <end position="125"/>
    </location>
</feature>
<dbReference type="KEGG" id="ggr:HKW67_19375"/>
<dbReference type="GO" id="GO:0005737">
    <property type="term" value="C:cytoplasm"/>
    <property type="evidence" value="ECO:0007669"/>
    <property type="project" value="TreeGrafter"/>
</dbReference>
<dbReference type="Pfam" id="PF02368">
    <property type="entry name" value="Big_2"/>
    <property type="match status" value="2"/>
</dbReference>
<dbReference type="PRINTS" id="PR00633">
    <property type="entry name" value="RCCNDNSATION"/>
</dbReference>
<evidence type="ECO:0000313" key="7">
    <source>
        <dbReference type="Proteomes" id="UP000500938"/>
    </source>
</evidence>
<feature type="domain" description="BIG2" evidence="5">
    <location>
        <begin position="130"/>
        <end position="211"/>
    </location>
</feature>
<dbReference type="RefSeq" id="WP_171226954.1">
    <property type="nucleotide sequence ID" value="NZ_CP053085.1"/>
</dbReference>
<keyword evidence="1" id="KW-0344">Guanine-nucleotide releasing factor</keyword>
<protein>
    <recommendedName>
        <fullName evidence="5">BIG2 domain-containing protein</fullName>
    </recommendedName>
</protein>
<dbReference type="PROSITE" id="PS50012">
    <property type="entry name" value="RCC1_3"/>
    <property type="match status" value="5"/>
</dbReference>
<evidence type="ECO:0000256" key="1">
    <source>
        <dbReference type="ARBA" id="ARBA00022658"/>
    </source>
</evidence>
<feature type="compositionally biased region" description="Pro residues" evidence="3">
    <location>
        <begin position="28"/>
        <end position="43"/>
    </location>
</feature>
<dbReference type="InterPro" id="IPR000408">
    <property type="entry name" value="Reg_chr_condens"/>
</dbReference>
<keyword evidence="7" id="KW-1185">Reference proteome</keyword>
<name>A0A6M4IUS4_9BACT</name>
<accession>A0A6M4IUS4</accession>
<dbReference type="PANTHER" id="PTHR45982:SF1">
    <property type="entry name" value="REGULATOR OF CHROMOSOME CONDENSATION"/>
    <property type="match status" value="1"/>
</dbReference>
<evidence type="ECO:0000313" key="6">
    <source>
        <dbReference type="EMBL" id="QJR37519.1"/>
    </source>
</evidence>
<dbReference type="SUPFAM" id="SSF49373">
    <property type="entry name" value="Invasin/intimin cell-adhesion fragments"/>
    <property type="match status" value="3"/>
</dbReference>
<dbReference type="EMBL" id="CP053085">
    <property type="protein sequence ID" value="QJR37519.1"/>
    <property type="molecule type" value="Genomic_DNA"/>
</dbReference>
<evidence type="ECO:0000256" key="2">
    <source>
        <dbReference type="ARBA" id="ARBA00022737"/>
    </source>
</evidence>
<feature type="chain" id="PRO_5026995346" description="BIG2 domain-containing protein" evidence="4">
    <location>
        <begin position="19"/>
        <end position="673"/>
    </location>
</feature>
<dbReference type="Gene3D" id="2.130.10.30">
    <property type="entry name" value="Regulator of chromosome condensation 1/beta-lactamase-inhibitor protein II"/>
    <property type="match status" value="2"/>
</dbReference>
<dbReference type="PANTHER" id="PTHR45982">
    <property type="entry name" value="REGULATOR OF CHROMOSOME CONDENSATION"/>
    <property type="match status" value="1"/>
</dbReference>
<feature type="signal peptide" evidence="4">
    <location>
        <begin position="1"/>
        <end position="18"/>
    </location>
</feature>
<gene>
    <name evidence="6" type="ORF">HKW67_19375</name>
</gene>
<reference evidence="6 7" key="1">
    <citation type="submission" date="2020-05" db="EMBL/GenBank/DDBJ databases">
        <title>Complete genome sequence of Gemmatimonas greenlandica TET16.</title>
        <authorList>
            <person name="Zeng Y."/>
        </authorList>
    </citation>
    <scope>NUCLEOTIDE SEQUENCE [LARGE SCALE GENOMIC DNA]</scope>
    <source>
        <strain evidence="6 7">TET16</strain>
    </source>
</reference>
<dbReference type="GO" id="GO:0005085">
    <property type="term" value="F:guanyl-nucleotide exchange factor activity"/>
    <property type="evidence" value="ECO:0007669"/>
    <property type="project" value="TreeGrafter"/>
</dbReference>
<dbReference type="SUPFAM" id="SSF50985">
    <property type="entry name" value="RCC1/BLIP-II"/>
    <property type="match status" value="2"/>
</dbReference>
<organism evidence="6 7">
    <name type="scientific">Gemmatimonas groenlandica</name>
    <dbReference type="NCBI Taxonomy" id="2732249"/>
    <lineage>
        <taxon>Bacteria</taxon>
        <taxon>Pseudomonadati</taxon>
        <taxon>Gemmatimonadota</taxon>
        <taxon>Gemmatimonadia</taxon>
        <taxon>Gemmatimonadales</taxon>
        <taxon>Gemmatimonadaceae</taxon>
        <taxon>Gemmatimonas</taxon>
    </lineage>
</organism>
<dbReference type="InterPro" id="IPR058923">
    <property type="entry name" value="RCC1-like_dom"/>
</dbReference>
<proteinExistence type="predicted"/>